<dbReference type="PANTHER" id="PTHR46586:SF3">
    <property type="entry name" value="ANKYRIN REPEAT-CONTAINING PROTEIN"/>
    <property type="match status" value="1"/>
</dbReference>
<dbReference type="InterPro" id="IPR052050">
    <property type="entry name" value="SecEffector_AnkRepeat"/>
</dbReference>
<dbReference type="EMBL" id="MN739745">
    <property type="protein sequence ID" value="QHT24475.1"/>
    <property type="molecule type" value="Genomic_DNA"/>
</dbReference>
<name>A0A6C0EAR0_9ZZZZ</name>
<organism evidence="1">
    <name type="scientific">viral metagenome</name>
    <dbReference type="NCBI Taxonomy" id="1070528"/>
    <lineage>
        <taxon>unclassified sequences</taxon>
        <taxon>metagenomes</taxon>
        <taxon>organismal metagenomes</taxon>
    </lineage>
</organism>
<sequence>MDLNIRHIKIEYLYFLIYQSNMYFIITDKHDYHGNRNPLYKLKPGLNIGKFKVYGDSDSNFITIHSNDTYIRIVILHKNAKKIKELFTDHYNKIYDKIIVGSDRYHLYDYKSIIRFNLDFFWKEPGYYNNNRYIRYAISKGYIYILDFLRKDPSIYSRDGILNIAHDASVSNRVDVLEWYKNSGLSFRYFGCELDSASALGHIDVLNWWKNSGLNLMYSYKGIDGASRNGYINVLDWWKNSGLSLEYTQDALNYASELGRIDVLDWWKNSGLPLKYSSGVVLRKATENDHINVLEWWKNSGLEMVYNMDYAFCDENVLNWWLNSKLPIRIRRRLSERCNEMIKVDPL</sequence>
<protein>
    <recommendedName>
        <fullName evidence="2">Ankyrin repeat protein</fullName>
    </recommendedName>
</protein>
<dbReference type="AlphaFoldDB" id="A0A6C0EAR0"/>
<dbReference type="SUPFAM" id="SSF140860">
    <property type="entry name" value="Pseudo ankyrin repeat-like"/>
    <property type="match status" value="1"/>
</dbReference>
<accession>A0A6C0EAR0</accession>
<reference evidence="1" key="1">
    <citation type="journal article" date="2020" name="Nature">
        <title>Giant virus diversity and host interactions through global metagenomics.</title>
        <authorList>
            <person name="Schulz F."/>
            <person name="Roux S."/>
            <person name="Paez-Espino D."/>
            <person name="Jungbluth S."/>
            <person name="Walsh D.A."/>
            <person name="Denef V.J."/>
            <person name="McMahon K.D."/>
            <person name="Konstantinidis K.T."/>
            <person name="Eloe-Fadrosh E.A."/>
            <person name="Kyrpides N.C."/>
            <person name="Woyke T."/>
        </authorList>
    </citation>
    <scope>NUCLEOTIDE SEQUENCE</scope>
    <source>
        <strain evidence="1">GVMAG-M-3300023179-150</strain>
    </source>
</reference>
<evidence type="ECO:0000313" key="1">
    <source>
        <dbReference type="EMBL" id="QHT24475.1"/>
    </source>
</evidence>
<evidence type="ECO:0008006" key="2">
    <source>
        <dbReference type="Google" id="ProtNLM"/>
    </source>
</evidence>
<dbReference type="PANTHER" id="PTHR46586">
    <property type="entry name" value="ANKYRIN REPEAT-CONTAINING PROTEIN"/>
    <property type="match status" value="1"/>
</dbReference>
<proteinExistence type="predicted"/>